<evidence type="ECO:0000313" key="2">
    <source>
        <dbReference type="Proteomes" id="UP000199005"/>
    </source>
</evidence>
<organism evidence="1 2">
    <name type="scientific">Azotobacter beijerinckii</name>
    <dbReference type="NCBI Taxonomy" id="170623"/>
    <lineage>
        <taxon>Bacteria</taxon>
        <taxon>Pseudomonadati</taxon>
        <taxon>Pseudomonadota</taxon>
        <taxon>Gammaproteobacteria</taxon>
        <taxon>Pseudomonadales</taxon>
        <taxon>Pseudomonadaceae</taxon>
        <taxon>Azotobacter</taxon>
    </lineage>
</organism>
<dbReference type="SUPFAM" id="SSF51182">
    <property type="entry name" value="RmlC-like cupins"/>
    <property type="match status" value="1"/>
</dbReference>
<dbReference type="EMBL" id="FNYO01000096">
    <property type="protein sequence ID" value="SEJ41688.1"/>
    <property type="molecule type" value="Genomic_DNA"/>
</dbReference>
<dbReference type="InterPro" id="IPR011051">
    <property type="entry name" value="RmlC_Cupin_sf"/>
</dbReference>
<evidence type="ECO:0008006" key="3">
    <source>
        <dbReference type="Google" id="ProtNLM"/>
    </source>
</evidence>
<dbReference type="AlphaFoldDB" id="A0A1H6YK39"/>
<dbReference type="Gene3D" id="2.60.120.10">
    <property type="entry name" value="Jelly Rolls"/>
    <property type="match status" value="1"/>
</dbReference>
<evidence type="ECO:0000313" key="1">
    <source>
        <dbReference type="EMBL" id="SEJ41688.1"/>
    </source>
</evidence>
<dbReference type="Proteomes" id="UP000199005">
    <property type="component" value="Unassembled WGS sequence"/>
</dbReference>
<gene>
    <name evidence="1" type="ORF">SAMN04244579_04275</name>
</gene>
<proteinExistence type="predicted"/>
<name>A0A1H6YK39_9GAMM</name>
<reference evidence="1 2" key="1">
    <citation type="submission" date="2016-10" db="EMBL/GenBank/DDBJ databases">
        <authorList>
            <person name="de Groot N.N."/>
        </authorList>
    </citation>
    <scope>NUCLEOTIDE SEQUENCE [LARGE SCALE GENOMIC DNA]</scope>
    <source>
        <strain evidence="1 2">DSM 1041</strain>
    </source>
</reference>
<accession>A0A1H6YK39</accession>
<protein>
    <recommendedName>
        <fullName evidence="3">Cupin domain-containing protein</fullName>
    </recommendedName>
</protein>
<dbReference type="InterPro" id="IPR014710">
    <property type="entry name" value="RmlC-like_jellyroll"/>
</dbReference>
<sequence>MLTVLRMTIPADTTLPWHTHPMPNAADILSGQITVEERATGRKRVIRAGQAFNESVDYVHRGHTGPESTVCHSDLRRRRRAVAVDTGRSPEHGH</sequence>
<dbReference type="STRING" id="170623.SAMN04244579_04275"/>